<reference evidence="3" key="1">
    <citation type="journal article" date="2019" name="Int. J. Syst. Evol. Microbiol.">
        <title>The Global Catalogue of Microorganisms (GCM) 10K type strain sequencing project: providing services to taxonomists for standard genome sequencing and annotation.</title>
        <authorList>
            <consortium name="The Broad Institute Genomics Platform"/>
            <consortium name="The Broad Institute Genome Sequencing Center for Infectious Disease"/>
            <person name="Wu L."/>
            <person name="Ma J."/>
        </authorList>
    </citation>
    <scope>NUCLEOTIDE SEQUENCE [LARGE SCALE GENOMIC DNA]</scope>
    <source>
        <strain evidence="3">KCTC 62784</strain>
    </source>
</reference>
<dbReference type="RefSeq" id="WP_123014449.1">
    <property type="nucleotide sequence ID" value="NZ_AP024912.1"/>
</dbReference>
<evidence type="ECO:0000256" key="1">
    <source>
        <dbReference type="SAM" id="Phobius"/>
    </source>
</evidence>
<keyword evidence="1" id="KW-0812">Transmembrane</keyword>
<dbReference type="Proteomes" id="UP001595384">
    <property type="component" value="Unassembled WGS sequence"/>
</dbReference>
<protein>
    <submittedName>
        <fullName evidence="2">Uncharacterized protein</fullName>
    </submittedName>
</protein>
<name>A0ABV7C443_9VIBR</name>
<keyword evidence="1" id="KW-0472">Membrane</keyword>
<dbReference type="EMBL" id="JBHRSE010000018">
    <property type="protein sequence ID" value="MFC3022720.1"/>
    <property type="molecule type" value="Genomic_DNA"/>
</dbReference>
<gene>
    <name evidence="2" type="ORF">ACFODT_02590</name>
</gene>
<organism evidence="2 3">
    <name type="scientific">Vibrio zhugei</name>
    <dbReference type="NCBI Taxonomy" id="2479546"/>
    <lineage>
        <taxon>Bacteria</taxon>
        <taxon>Pseudomonadati</taxon>
        <taxon>Pseudomonadota</taxon>
        <taxon>Gammaproteobacteria</taxon>
        <taxon>Vibrionales</taxon>
        <taxon>Vibrionaceae</taxon>
        <taxon>Vibrio</taxon>
    </lineage>
</organism>
<evidence type="ECO:0000313" key="3">
    <source>
        <dbReference type="Proteomes" id="UP001595384"/>
    </source>
</evidence>
<comment type="caution">
    <text evidence="2">The sequence shown here is derived from an EMBL/GenBank/DDBJ whole genome shotgun (WGS) entry which is preliminary data.</text>
</comment>
<sequence>MTNPLFFITSSVLVCLLLTTTLDIDILTRYADHLSLLAFMPSIGILCYGLFDHIDSRYLHVSSRQSSQRDIQWALRHLCVQHVPFKAIFKGDIMMLVPKHFFLDQVAAPSEKSHIYVLQLTMDKHRKVVHCSDRFIRTSDIVTFETLERCFSEPARCTYSKFTLFDERQQDVSLSANMVQKQLKALINDQGWSLKLC</sequence>
<proteinExistence type="predicted"/>
<evidence type="ECO:0000313" key="2">
    <source>
        <dbReference type="EMBL" id="MFC3022720.1"/>
    </source>
</evidence>
<keyword evidence="1" id="KW-1133">Transmembrane helix</keyword>
<keyword evidence="3" id="KW-1185">Reference proteome</keyword>
<feature type="transmembrane region" description="Helical" evidence="1">
    <location>
        <begin position="33"/>
        <end position="51"/>
    </location>
</feature>
<accession>A0ABV7C443</accession>